<keyword evidence="1" id="KW-0732">Signal</keyword>
<evidence type="ECO:0000256" key="1">
    <source>
        <dbReference type="SAM" id="SignalP"/>
    </source>
</evidence>
<feature type="chain" id="PRO_5044795931" evidence="1">
    <location>
        <begin position="19"/>
        <end position="156"/>
    </location>
</feature>
<proteinExistence type="predicted"/>
<name>A0ABD3M8Q6_9STRA</name>
<evidence type="ECO:0000313" key="2">
    <source>
        <dbReference type="EMBL" id="KAL3759131.1"/>
    </source>
</evidence>
<gene>
    <name evidence="2" type="ORF">ACHAWU_008583</name>
</gene>
<evidence type="ECO:0000313" key="3">
    <source>
        <dbReference type="Proteomes" id="UP001530293"/>
    </source>
</evidence>
<keyword evidence="3" id="KW-1185">Reference proteome</keyword>
<accession>A0ABD3M8Q6</accession>
<dbReference type="Proteomes" id="UP001530293">
    <property type="component" value="Unassembled WGS sequence"/>
</dbReference>
<feature type="signal peptide" evidence="1">
    <location>
        <begin position="1"/>
        <end position="18"/>
    </location>
</feature>
<dbReference type="AlphaFoldDB" id="A0ABD3M8Q6"/>
<sequence>MVKAVLFVTFAILRLSSAQVDSAPKRARIDDSVTSSSMAEEQYFGRTNFLRRGANIQRSLQLSMSMSIPELSEFELSMSMPVVVESELDLSMSIPAAVESVDESTIVAGPHVPIGCMSDEDCSAGSSCKCWLNCKFCIAEFAPCGICEAIGNDGPI</sequence>
<organism evidence="2 3">
    <name type="scientific">Discostella pseudostelligera</name>
    <dbReference type="NCBI Taxonomy" id="259834"/>
    <lineage>
        <taxon>Eukaryota</taxon>
        <taxon>Sar</taxon>
        <taxon>Stramenopiles</taxon>
        <taxon>Ochrophyta</taxon>
        <taxon>Bacillariophyta</taxon>
        <taxon>Coscinodiscophyceae</taxon>
        <taxon>Thalassiosirophycidae</taxon>
        <taxon>Stephanodiscales</taxon>
        <taxon>Stephanodiscaceae</taxon>
        <taxon>Discostella</taxon>
    </lineage>
</organism>
<dbReference type="EMBL" id="JALLBG020000213">
    <property type="protein sequence ID" value="KAL3759131.1"/>
    <property type="molecule type" value="Genomic_DNA"/>
</dbReference>
<comment type="caution">
    <text evidence="2">The sequence shown here is derived from an EMBL/GenBank/DDBJ whole genome shotgun (WGS) entry which is preliminary data.</text>
</comment>
<protein>
    <submittedName>
        <fullName evidence="2">Uncharacterized protein</fullName>
    </submittedName>
</protein>
<reference evidence="2 3" key="1">
    <citation type="submission" date="2024-10" db="EMBL/GenBank/DDBJ databases">
        <title>Updated reference genomes for cyclostephanoid diatoms.</title>
        <authorList>
            <person name="Roberts W.R."/>
            <person name="Alverson A.J."/>
        </authorList>
    </citation>
    <scope>NUCLEOTIDE SEQUENCE [LARGE SCALE GENOMIC DNA]</scope>
    <source>
        <strain evidence="2 3">AJA232-27</strain>
    </source>
</reference>